<dbReference type="OrthoDB" id="109177at2759"/>
<dbReference type="InterPro" id="IPR036058">
    <property type="entry name" value="Kazal_dom_sf"/>
</dbReference>
<protein>
    <recommendedName>
        <fullName evidence="5">Kazal-like domain-containing protein</fullName>
    </recommendedName>
</protein>
<dbReference type="Gene3D" id="3.30.60.30">
    <property type="match status" value="1"/>
</dbReference>
<dbReference type="InterPro" id="IPR002350">
    <property type="entry name" value="Kazal_dom"/>
</dbReference>
<accession>A0A225UKR3</accession>
<keyword evidence="3" id="KW-1015">Disulfide bond</keyword>
<proteinExistence type="predicted"/>
<keyword evidence="1" id="KW-0646">Protease inhibitor</keyword>
<keyword evidence="2" id="KW-0722">Serine protease inhibitor</keyword>
<dbReference type="SMART" id="SM00280">
    <property type="entry name" value="KAZAL"/>
    <property type="match status" value="1"/>
</dbReference>
<evidence type="ECO:0000313" key="7">
    <source>
        <dbReference type="Proteomes" id="UP000198211"/>
    </source>
</evidence>
<dbReference type="AlphaFoldDB" id="A0A225UKR3"/>
<evidence type="ECO:0000256" key="4">
    <source>
        <dbReference type="SAM" id="MobiDB-lite"/>
    </source>
</evidence>
<dbReference type="PANTHER" id="PTHR10913">
    <property type="entry name" value="FOLLISTATIN-RELATED"/>
    <property type="match status" value="1"/>
</dbReference>
<dbReference type="GO" id="GO:0005576">
    <property type="term" value="C:extracellular region"/>
    <property type="evidence" value="ECO:0007669"/>
    <property type="project" value="TreeGrafter"/>
</dbReference>
<evidence type="ECO:0000256" key="2">
    <source>
        <dbReference type="ARBA" id="ARBA00022900"/>
    </source>
</evidence>
<dbReference type="CDD" id="cd00104">
    <property type="entry name" value="KAZAL_FS"/>
    <property type="match status" value="1"/>
</dbReference>
<dbReference type="PANTHER" id="PTHR10913:SF45">
    <property type="entry name" value="FOLLISTATIN, ISOFORM A-RELATED"/>
    <property type="match status" value="1"/>
</dbReference>
<keyword evidence="7" id="KW-1185">Reference proteome</keyword>
<dbReference type="STRING" id="4795.A0A225UKR3"/>
<evidence type="ECO:0000313" key="6">
    <source>
        <dbReference type="EMBL" id="OWY93520.1"/>
    </source>
</evidence>
<feature type="compositionally biased region" description="Polar residues" evidence="4">
    <location>
        <begin position="1"/>
        <end position="13"/>
    </location>
</feature>
<dbReference type="Pfam" id="PF00050">
    <property type="entry name" value="Kazal_1"/>
    <property type="match status" value="1"/>
</dbReference>
<name>A0A225UKR3_9STRA</name>
<gene>
    <name evidence="6" type="ORF">PHMEG_00037059</name>
</gene>
<feature type="region of interest" description="Disordered" evidence="4">
    <location>
        <begin position="1"/>
        <end position="24"/>
    </location>
</feature>
<evidence type="ECO:0000259" key="5">
    <source>
        <dbReference type="PROSITE" id="PS51465"/>
    </source>
</evidence>
<evidence type="ECO:0000256" key="1">
    <source>
        <dbReference type="ARBA" id="ARBA00022690"/>
    </source>
</evidence>
<dbReference type="EMBL" id="NBNE01015922">
    <property type="protein sequence ID" value="OWY93520.1"/>
    <property type="molecule type" value="Genomic_DNA"/>
</dbReference>
<sequence>MESLAGSSNSNYYTIDLKSLPPTNTIDPKYLVGIGPKTPVGDNPKLKKAMDDFAKTTSPPVDPAEIELGPVVRPGMPGYDQNARFKQAWKDFAAKEGISSGSSDSTCTQVCPDVYDPVCGTDGVTYSNSCELGVASCKNPMKNIAKKSDGRCSS</sequence>
<dbReference type="PROSITE" id="PS51465">
    <property type="entry name" value="KAZAL_2"/>
    <property type="match status" value="1"/>
</dbReference>
<dbReference type="Proteomes" id="UP000198211">
    <property type="component" value="Unassembled WGS sequence"/>
</dbReference>
<reference evidence="7" key="1">
    <citation type="submission" date="2017-03" db="EMBL/GenBank/DDBJ databases">
        <title>Phytopthora megakarya and P. palmivora, two closely related causual agents of cacao black pod achieved similar genome size and gene model numbers by different mechanisms.</title>
        <authorList>
            <person name="Ali S."/>
            <person name="Shao J."/>
            <person name="Larry D.J."/>
            <person name="Kronmiller B."/>
            <person name="Shen D."/>
            <person name="Strem M.D."/>
            <person name="Melnick R.L."/>
            <person name="Guiltinan M.J."/>
            <person name="Tyler B.M."/>
            <person name="Meinhardt L.W."/>
            <person name="Bailey B.A."/>
        </authorList>
    </citation>
    <scope>NUCLEOTIDE SEQUENCE [LARGE SCALE GENOMIC DNA]</scope>
    <source>
        <strain evidence="7">zdho120</strain>
    </source>
</reference>
<evidence type="ECO:0000256" key="3">
    <source>
        <dbReference type="ARBA" id="ARBA00023157"/>
    </source>
</evidence>
<dbReference type="InterPro" id="IPR050653">
    <property type="entry name" value="Prot_Inhib_GrowthFact_Antg"/>
</dbReference>
<dbReference type="SUPFAM" id="SSF100895">
    <property type="entry name" value="Kazal-type serine protease inhibitors"/>
    <property type="match status" value="1"/>
</dbReference>
<organism evidence="6 7">
    <name type="scientific">Phytophthora megakarya</name>
    <dbReference type="NCBI Taxonomy" id="4795"/>
    <lineage>
        <taxon>Eukaryota</taxon>
        <taxon>Sar</taxon>
        <taxon>Stramenopiles</taxon>
        <taxon>Oomycota</taxon>
        <taxon>Peronosporomycetes</taxon>
        <taxon>Peronosporales</taxon>
        <taxon>Peronosporaceae</taxon>
        <taxon>Phytophthora</taxon>
    </lineage>
</organism>
<comment type="caution">
    <text evidence="6">The sequence shown here is derived from an EMBL/GenBank/DDBJ whole genome shotgun (WGS) entry which is preliminary data.</text>
</comment>
<feature type="domain" description="Kazal-like" evidence="5">
    <location>
        <begin position="101"/>
        <end position="154"/>
    </location>
</feature>